<evidence type="ECO:0000256" key="2">
    <source>
        <dbReference type="SAM" id="Phobius"/>
    </source>
</evidence>
<name>A0A853INQ0_9BURK</name>
<keyword evidence="2" id="KW-0472">Membrane</keyword>
<proteinExistence type="predicted"/>
<feature type="compositionally biased region" description="Pro residues" evidence="1">
    <location>
        <begin position="128"/>
        <end position="147"/>
    </location>
</feature>
<gene>
    <name evidence="3" type="ORF">H0I39_11600</name>
</gene>
<organism evidence="3 4">
    <name type="scientific">Ottowia beijingensis</name>
    <dbReference type="NCBI Taxonomy" id="1207057"/>
    <lineage>
        <taxon>Bacteria</taxon>
        <taxon>Pseudomonadati</taxon>
        <taxon>Pseudomonadota</taxon>
        <taxon>Betaproteobacteria</taxon>
        <taxon>Burkholderiales</taxon>
        <taxon>Comamonadaceae</taxon>
        <taxon>Ottowia</taxon>
    </lineage>
</organism>
<dbReference type="GO" id="GO:0016301">
    <property type="term" value="F:kinase activity"/>
    <property type="evidence" value="ECO:0007669"/>
    <property type="project" value="UniProtKB-KW"/>
</dbReference>
<sequence>MTWQRILTFMAAIALGAMAWRAGGGAGLALLFSGLLLWFLLYYTRIMTIMKRAADRPIGYVGSAVMLNAKLKPRMPLLNVIALTRSLGERLSAEGAEPEVYRWRDPGDSHVTTEFEGGRLLRWQLQRPPVPSEPDAAPPLPAPGAES</sequence>
<reference evidence="3 4" key="1">
    <citation type="submission" date="2020-07" db="EMBL/GenBank/DDBJ databases">
        <authorList>
            <person name="Maaloum M."/>
        </authorList>
    </citation>
    <scope>NUCLEOTIDE SEQUENCE [LARGE SCALE GENOMIC DNA]</scope>
    <source>
        <strain evidence="3 4">GCS-AN-3</strain>
    </source>
</reference>
<feature type="transmembrane region" description="Helical" evidence="2">
    <location>
        <begin position="29"/>
        <end position="46"/>
    </location>
</feature>
<evidence type="ECO:0000313" key="3">
    <source>
        <dbReference type="EMBL" id="NZA02233.1"/>
    </source>
</evidence>
<feature type="region of interest" description="Disordered" evidence="1">
    <location>
        <begin position="127"/>
        <end position="147"/>
    </location>
</feature>
<dbReference type="RefSeq" id="WP_180550583.1">
    <property type="nucleotide sequence ID" value="NZ_DAIPTI010000004.1"/>
</dbReference>
<evidence type="ECO:0000313" key="4">
    <source>
        <dbReference type="Proteomes" id="UP000589716"/>
    </source>
</evidence>
<dbReference type="AlphaFoldDB" id="A0A853INQ0"/>
<keyword evidence="3" id="KW-0808">Transferase</keyword>
<protein>
    <submittedName>
        <fullName evidence="3">Glycerate kinase</fullName>
    </submittedName>
</protein>
<keyword evidence="3" id="KW-0418">Kinase</keyword>
<dbReference type="Proteomes" id="UP000589716">
    <property type="component" value="Unassembled WGS sequence"/>
</dbReference>
<keyword evidence="2" id="KW-0812">Transmembrane</keyword>
<keyword evidence="2" id="KW-1133">Transmembrane helix</keyword>
<comment type="caution">
    <text evidence="3">The sequence shown here is derived from an EMBL/GenBank/DDBJ whole genome shotgun (WGS) entry which is preliminary data.</text>
</comment>
<dbReference type="EMBL" id="JACCKX010000001">
    <property type="protein sequence ID" value="NZA02233.1"/>
    <property type="molecule type" value="Genomic_DNA"/>
</dbReference>
<accession>A0A853INQ0</accession>
<keyword evidence="4" id="KW-1185">Reference proteome</keyword>
<evidence type="ECO:0000256" key="1">
    <source>
        <dbReference type="SAM" id="MobiDB-lite"/>
    </source>
</evidence>